<sequence length="120" mass="14303">MSIIPATGEIYEAKDYGALQETKKLEIKRIERYKKKERKEQEKMLRSSEYETSSIVYSENFAYKNRERGEVFYKQRINAWKQIPTGTKIWKDTMARVNANIKNLGVTYNPEIMTLFNKHK</sequence>
<proteinExistence type="predicted"/>
<protein>
    <submittedName>
        <fullName evidence="1">Uncharacterized protein</fullName>
    </submittedName>
</protein>
<reference evidence="1" key="1">
    <citation type="journal article" date="2019" name="MBio">
        <title>Virus Genomes from Deep Sea Sediments Expand the Ocean Megavirome and Support Independent Origins of Viral Gigantism.</title>
        <authorList>
            <person name="Backstrom D."/>
            <person name="Yutin N."/>
            <person name="Jorgensen S.L."/>
            <person name="Dharamshi J."/>
            <person name="Homa F."/>
            <person name="Zaremba-Niedwiedzka K."/>
            <person name="Spang A."/>
            <person name="Wolf Y.I."/>
            <person name="Koonin E.V."/>
            <person name="Ettema T.J."/>
        </authorList>
    </citation>
    <scope>NUCLEOTIDE SEQUENCE</scope>
</reference>
<dbReference type="EMBL" id="MK500281">
    <property type="protein sequence ID" value="QBK84624.1"/>
    <property type="molecule type" value="Genomic_DNA"/>
</dbReference>
<evidence type="ECO:0000313" key="1">
    <source>
        <dbReference type="EMBL" id="QBK84624.1"/>
    </source>
</evidence>
<gene>
    <name evidence="1" type="ORF">LCDPAC01_01050</name>
</gene>
<organism evidence="1">
    <name type="scientific">Pithovirus LCDPAC01</name>
    <dbReference type="NCBI Taxonomy" id="2506600"/>
    <lineage>
        <taxon>Viruses</taxon>
        <taxon>Pithoviruses</taxon>
    </lineage>
</organism>
<accession>A0A481YNT5</accession>
<name>A0A481YNT5_9VIRU</name>